<accession>K2RB13</accession>
<keyword evidence="2" id="KW-1185">Reference proteome</keyword>
<evidence type="ECO:0000313" key="2">
    <source>
        <dbReference type="Proteomes" id="UP000007360"/>
    </source>
</evidence>
<name>K2RB13_METFP</name>
<comment type="caution">
    <text evidence="1">The sequence shown here is derived from an EMBL/GenBank/DDBJ whole genome shotgun (WGS) entry which is preliminary data.</text>
</comment>
<dbReference type="AlphaFoldDB" id="K2RB13"/>
<gene>
    <name evidence="1" type="ORF">A994_08771</name>
</gene>
<organism evidence="1 2">
    <name type="scientific">Methanobacterium formicicum (strain DSM 3637 / PP1)</name>
    <dbReference type="NCBI Taxonomy" id="1204725"/>
    <lineage>
        <taxon>Archaea</taxon>
        <taxon>Methanobacteriati</taxon>
        <taxon>Methanobacteriota</taxon>
        <taxon>Methanomada group</taxon>
        <taxon>Methanobacteria</taxon>
        <taxon>Methanobacteriales</taxon>
        <taxon>Methanobacteriaceae</taxon>
        <taxon>Methanobacterium</taxon>
    </lineage>
</organism>
<dbReference type="OrthoDB" id="380740at2157"/>
<evidence type="ECO:0000313" key="1">
    <source>
        <dbReference type="EMBL" id="EKF85514.1"/>
    </source>
</evidence>
<proteinExistence type="predicted"/>
<sequence length="197" mass="22906">MENKNSLPQQFEVEYSFAEGGHNSLKLVDGRLFFFSEADSHLSEKNEYLTMVSIPEEIKWEQFWDELNQCGIWDWDECQWRGEAAEDSCEEDHEEEHCQCADVNCDCDSVINENIIHEEDLSKENKGSVKEDILPENIQIEGDIWQLKIIMDTHRISCKSWCLKEKSTDEFFQAIGKLAGVDITEPFSDLSKRLTDN</sequence>
<reference evidence="1 2" key="1">
    <citation type="journal article" date="2012" name="J. Bacteriol.">
        <title>Draft genome sequence of Methanobacterium formicicum DSM 3637, an archaebacterium isolated from the methane producer amoeba Pelomyxa palustris.</title>
        <authorList>
            <person name="Gutierrez G."/>
        </authorList>
    </citation>
    <scope>NUCLEOTIDE SEQUENCE [LARGE SCALE GENOMIC DNA]</scope>
    <source>
        <strain evidence="2">DSM 3637 / PP1</strain>
    </source>
</reference>
<dbReference type="EMBL" id="AMPO01000007">
    <property type="protein sequence ID" value="EKF85514.1"/>
    <property type="molecule type" value="Genomic_DNA"/>
</dbReference>
<dbReference type="PATRIC" id="fig|1204725.3.peg.1765"/>
<protein>
    <submittedName>
        <fullName evidence="1">Uncharacterized protein</fullName>
    </submittedName>
</protein>
<dbReference type="Proteomes" id="UP000007360">
    <property type="component" value="Unassembled WGS sequence"/>
</dbReference>
<dbReference type="RefSeq" id="WP_004031118.1">
    <property type="nucleotide sequence ID" value="NZ_AMPO01000007.1"/>
</dbReference>